<dbReference type="Proteomes" id="UP000178991">
    <property type="component" value="Unassembled WGS sequence"/>
</dbReference>
<evidence type="ECO:0000313" key="2">
    <source>
        <dbReference type="EMBL" id="OGZ62927.1"/>
    </source>
</evidence>
<dbReference type="EMBL" id="MHOL01000010">
    <property type="protein sequence ID" value="OGZ62927.1"/>
    <property type="molecule type" value="Genomic_DNA"/>
</dbReference>
<dbReference type="GO" id="GO:0015074">
    <property type="term" value="P:DNA integration"/>
    <property type="evidence" value="ECO:0007669"/>
    <property type="project" value="InterPro"/>
</dbReference>
<dbReference type="PROSITE" id="PS50994">
    <property type="entry name" value="INTEGRASE"/>
    <property type="match status" value="1"/>
</dbReference>
<evidence type="ECO:0000313" key="3">
    <source>
        <dbReference type="Proteomes" id="UP000178991"/>
    </source>
</evidence>
<dbReference type="GO" id="GO:0003676">
    <property type="term" value="F:nucleic acid binding"/>
    <property type="evidence" value="ECO:0007669"/>
    <property type="project" value="InterPro"/>
</dbReference>
<protein>
    <recommendedName>
        <fullName evidence="1">Integrase catalytic domain-containing protein</fullName>
    </recommendedName>
</protein>
<dbReference type="Pfam" id="PF00665">
    <property type="entry name" value="rve"/>
    <property type="match status" value="1"/>
</dbReference>
<dbReference type="SUPFAM" id="SSF53098">
    <property type="entry name" value="Ribonuclease H-like"/>
    <property type="match status" value="1"/>
</dbReference>
<feature type="domain" description="Integrase catalytic" evidence="1">
    <location>
        <begin position="10"/>
        <end position="174"/>
    </location>
</feature>
<dbReference type="InterPro" id="IPR012337">
    <property type="entry name" value="RNaseH-like_sf"/>
</dbReference>
<dbReference type="InterPro" id="IPR036397">
    <property type="entry name" value="RNaseH_sf"/>
</dbReference>
<dbReference type="InterPro" id="IPR001584">
    <property type="entry name" value="Integrase_cat-core"/>
</dbReference>
<organism evidence="2 3">
    <name type="scientific">Candidatus Staskawiczbacteria bacterium RIFCSPHIGHO2_01_FULL_34_27</name>
    <dbReference type="NCBI Taxonomy" id="1802199"/>
    <lineage>
        <taxon>Bacteria</taxon>
        <taxon>Candidatus Staskawicziibacteriota</taxon>
    </lineage>
</organism>
<comment type="caution">
    <text evidence="2">The sequence shown here is derived from an EMBL/GenBank/DDBJ whole genome shotgun (WGS) entry which is preliminary data.</text>
</comment>
<sequence>MLRKSKEGLKPLYPGHLIALDTVEKFVNGTRRYIITFEDIYTRFSFAWATKNHASKAAKEFFELCLKVFPYSCNFLWVLTDNGSEFKKHFSENLKELHLTHYHTYPKTPKMNARVERFNRTIQDDWIDWHISELENPDIFNHHLMDYLIFYNTKLVHFAFQNKLSPMQYMLQWQSRQPIILNMPQESRIGWGYTKQLLHSIDKGLKID</sequence>
<dbReference type="AlphaFoldDB" id="A0A1G2HKB9"/>
<proteinExistence type="predicted"/>
<reference evidence="2 3" key="1">
    <citation type="journal article" date="2016" name="Nat. Commun.">
        <title>Thousands of microbial genomes shed light on interconnected biogeochemical processes in an aquifer system.</title>
        <authorList>
            <person name="Anantharaman K."/>
            <person name="Brown C.T."/>
            <person name="Hug L.A."/>
            <person name="Sharon I."/>
            <person name="Castelle C.J."/>
            <person name="Probst A.J."/>
            <person name="Thomas B.C."/>
            <person name="Singh A."/>
            <person name="Wilkins M.J."/>
            <person name="Karaoz U."/>
            <person name="Brodie E.L."/>
            <person name="Williams K.H."/>
            <person name="Hubbard S.S."/>
            <person name="Banfield J.F."/>
        </authorList>
    </citation>
    <scope>NUCLEOTIDE SEQUENCE [LARGE SCALE GENOMIC DNA]</scope>
</reference>
<gene>
    <name evidence="2" type="ORF">A2639_01395</name>
</gene>
<name>A0A1G2HKB9_9BACT</name>
<dbReference type="Gene3D" id="3.30.420.10">
    <property type="entry name" value="Ribonuclease H-like superfamily/Ribonuclease H"/>
    <property type="match status" value="1"/>
</dbReference>
<evidence type="ECO:0000259" key="1">
    <source>
        <dbReference type="PROSITE" id="PS50994"/>
    </source>
</evidence>
<accession>A0A1G2HKB9</accession>